<dbReference type="GO" id="GO:0016020">
    <property type="term" value="C:membrane"/>
    <property type="evidence" value="ECO:0007669"/>
    <property type="project" value="UniProtKB-SubCell"/>
</dbReference>
<keyword evidence="5" id="KW-0325">Glycoprotein</keyword>
<evidence type="ECO:0000313" key="8">
    <source>
        <dbReference type="Proteomes" id="UP000189703"/>
    </source>
</evidence>
<organism evidence="8 9">
    <name type="scientific">Nelumbo nucifera</name>
    <name type="common">Sacred lotus</name>
    <dbReference type="NCBI Taxonomy" id="4432"/>
    <lineage>
        <taxon>Eukaryota</taxon>
        <taxon>Viridiplantae</taxon>
        <taxon>Streptophyta</taxon>
        <taxon>Embryophyta</taxon>
        <taxon>Tracheophyta</taxon>
        <taxon>Spermatophyta</taxon>
        <taxon>Magnoliopsida</taxon>
        <taxon>Proteales</taxon>
        <taxon>Nelumbonaceae</taxon>
        <taxon>Nelumbo</taxon>
    </lineage>
</organism>
<proteinExistence type="predicted"/>
<keyword evidence="8" id="KW-1185">Reference proteome</keyword>
<dbReference type="eggNOG" id="KOG0619">
    <property type="taxonomic scope" value="Eukaryota"/>
</dbReference>
<evidence type="ECO:0000256" key="3">
    <source>
        <dbReference type="ARBA" id="ARBA00022729"/>
    </source>
</evidence>
<dbReference type="Proteomes" id="UP000189703">
    <property type="component" value="Unplaced"/>
</dbReference>
<dbReference type="STRING" id="4432.A0A1U8B9A5"/>
<keyword evidence="2" id="KW-0433">Leucine-rich repeat</keyword>
<dbReference type="Pfam" id="PF00560">
    <property type="entry name" value="LRR_1"/>
    <property type="match status" value="2"/>
</dbReference>
<evidence type="ECO:0000313" key="9">
    <source>
        <dbReference type="RefSeq" id="XP_010277754.1"/>
    </source>
</evidence>
<evidence type="ECO:0000256" key="4">
    <source>
        <dbReference type="ARBA" id="ARBA00022737"/>
    </source>
</evidence>
<dbReference type="Gene3D" id="3.80.10.10">
    <property type="entry name" value="Ribonuclease Inhibitor"/>
    <property type="match status" value="1"/>
</dbReference>
<evidence type="ECO:0000256" key="6">
    <source>
        <dbReference type="SAM" id="SignalP"/>
    </source>
</evidence>
<evidence type="ECO:0000259" key="7">
    <source>
        <dbReference type="Pfam" id="PF12819"/>
    </source>
</evidence>
<keyword evidence="4" id="KW-0677">Repeat</keyword>
<dbReference type="PANTHER" id="PTHR45631:SF3">
    <property type="entry name" value="OS05G0393100 PROTEIN"/>
    <property type="match status" value="1"/>
</dbReference>
<keyword evidence="3 6" id="KW-0732">Signal</keyword>
<dbReference type="AlphaFoldDB" id="A0A1U8B9A5"/>
<evidence type="ECO:0000256" key="1">
    <source>
        <dbReference type="ARBA" id="ARBA00004167"/>
    </source>
</evidence>
<dbReference type="Pfam" id="PF12819">
    <property type="entry name" value="Malectin_like"/>
    <property type="match status" value="1"/>
</dbReference>
<dbReference type="InterPro" id="IPR032675">
    <property type="entry name" value="LRR_dom_sf"/>
</dbReference>
<dbReference type="InterPro" id="IPR001611">
    <property type="entry name" value="Leu-rich_rpt"/>
</dbReference>
<dbReference type="RefSeq" id="XP_010277754.1">
    <property type="nucleotide sequence ID" value="XM_010279452.2"/>
</dbReference>
<name>A0A1U8B9A5_NELNU</name>
<dbReference type="OrthoDB" id="1394818at2759"/>
<dbReference type="GeneID" id="104612131"/>
<comment type="subcellular location">
    <subcellularLocation>
        <location evidence="1">Membrane</location>
        <topology evidence="1">Single-pass membrane protein</topology>
    </subcellularLocation>
</comment>
<dbReference type="KEGG" id="nnu:104612131"/>
<protein>
    <submittedName>
        <fullName evidence="9">Probable LRR receptor-like serine/threonine-protein kinase At1g67720</fullName>
    </submittedName>
</protein>
<dbReference type="OMA" id="GWKYMIR"/>
<dbReference type="FunCoup" id="A0A1U8B9A5">
    <property type="interactions" value="920"/>
</dbReference>
<feature type="domain" description="Malectin-like" evidence="7">
    <location>
        <begin position="30"/>
        <end position="352"/>
    </location>
</feature>
<evidence type="ECO:0000256" key="5">
    <source>
        <dbReference type="ARBA" id="ARBA00023180"/>
    </source>
</evidence>
<dbReference type="InParanoid" id="A0A1U8B9A5"/>
<dbReference type="PANTHER" id="PTHR45631">
    <property type="entry name" value="OS07G0107800 PROTEIN-RELATED"/>
    <property type="match status" value="1"/>
</dbReference>
<dbReference type="FunFam" id="3.80.10.10:FF:000041">
    <property type="entry name" value="LRR receptor-like serine/threonine-protein kinase ERECTA"/>
    <property type="match status" value="1"/>
</dbReference>
<feature type="signal peptide" evidence="6">
    <location>
        <begin position="1"/>
        <end position="18"/>
    </location>
</feature>
<sequence length="518" mass="57509">MSPLYLFLFCALFVAVYSQSSPSRPTGLFIDCGATARYDNIWVLDNGYVFSGVPRSVIIPENPYFVRTLSTVRSFPLEGHIRRKFCYVLPVTRNVKYLVRTTYFYGGVNGRDSPPVFDQIVDGTFWSVVNTTEDYAMGRWSYYEGVFVPAVKTMSICVAGNTYTDSDPFISALEVVRLDNSLYNSTDFKKYGLSLVARNSFGYGGPLIKFPDDKFDRYWEPFGEISPTIQSFRNLSDSGIWNLPPSKVFSTELTSDQGMPRELRWPQRSLPNSTYYIALYFADDHDASLGNITVLNIAINGIQYYSNLSVTSAGVAVFATQWPLSGLTTITLAPPPGSAMGALINAGEVFNVLPLGGRTLTRDVVALNVVNKSLENPPLDWNGDPCLPRQYSWTGVVCSYETRIRVVALNLTSMGIRGPLSPEIANLTALTEIWLGNNTFWGTIPDLSNLKMLETLHLEDNHFSGVIPPSLGNIVKLRELFLQNNELGGEVPNSLKVKPGLNLKTYGNQFLVQAPPTN</sequence>
<evidence type="ECO:0000256" key="2">
    <source>
        <dbReference type="ARBA" id="ARBA00022614"/>
    </source>
</evidence>
<dbReference type="SUPFAM" id="SSF52058">
    <property type="entry name" value="L domain-like"/>
    <property type="match status" value="1"/>
</dbReference>
<feature type="chain" id="PRO_5010572739" evidence="6">
    <location>
        <begin position="19"/>
        <end position="518"/>
    </location>
</feature>
<dbReference type="InterPro" id="IPR024788">
    <property type="entry name" value="Malectin-like_Carb-bd_dom"/>
</dbReference>
<gene>
    <name evidence="9" type="primary">LOC104612131</name>
</gene>
<reference evidence="9" key="1">
    <citation type="submission" date="2025-08" db="UniProtKB">
        <authorList>
            <consortium name="RefSeq"/>
        </authorList>
    </citation>
    <scope>IDENTIFICATION</scope>
</reference>
<accession>A0A1U8B9A5</accession>